<dbReference type="EMBL" id="CP035733">
    <property type="protein sequence ID" value="QGY81379.1"/>
    <property type="molecule type" value="Genomic_DNA"/>
</dbReference>
<keyword evidence="3" id="KW-1185">Reference proteome</keyword>
<gene>
    <name evidence="2" type="ORF">EUU25_12590</name>
</gene>
<sequence>MISLAERQYQFMASLLAEDADPLETSSSKLGAGLAIYRNNYRTTLIEALMDTFKRTARWIGDDVFHQAAAHHVIVNPPSGWTLDDVGSGFDRTLAELFAKNQEVSELAWIEWFMHRAFGAANAEPLTVLAFADATAGFDDKDWSTLGLEFVPGIRTCLVHHDVAAIWHACDTDDVSHPPYALDEPLACHVYRDGEQPAFITAPAFENPALDAMVNGAHFGDVLDVLLTLRPHESAVADAGAMLGRWLNNGFIIGLRT</sequence>
<reference evidence="3" key="1">
    <citation type="submission" date="2019-01" db="EMBL/GenBank/DDBJ databases">
        <title>Sphingorhabdus lacus sp.nov., isolated from an oligotrophic freshwater lake.</title>
        <authorList>
            <person name="Park M."/>
        </authorList>
    </citation>
    <scope>NUCLEOTIDE SEQUENCE [LARGE SCALE GENOMIC DNA]</scope>
    <source>
        <strain evidence="3">IMCC1753</strain>
    </source>
</reference>
<dbReference type="OrthoDB" id="343356at2"/>
<dbReference type="KEGG" id="slaa:EUU25_12590"/>
<dbReference type="RefSeq" id="WP_158901500.1">
    <property type="nucleotide sequence ID" value="NZ_CP035733.1"/>
</dbReference>
<organism evidence="2 3">
    <name type="scientific">Sphingorhabdus lacus</name>
    <dbReference type="NCBI Taxonomy" id="392610"/>
    <lineage>
        <taxon>Bacteria</taxon>
        <taxon>Pseudomonadati</taxon>
        <taxon>Pseudomonadota</taxon>
        <taxon>Alphaproteobacteria</taxon>
        <taxon>Sphingomonadales</taxon>
        <taxon>Sphingomonadaceae</taxon>
        <taxon>Sphingorhabdus</taxon>
    </lineage>
</organism>
<feature type="domain" description="Putative DNA-binding" evidence="1">
    <location>
        <begin position="7"/>
        <end position="90"/>
    </location>
</feature>
<dbReference type="InterPro" id="IPR018640">
    <property type="entry name" value="DUF2063"/>
</dbReference>
<accession>A0A6I6L6C9</accession>
<proteinExistence type="predicted"/>
<evidence type="ECO:0000313" key="3">
    <source>
        <dbReference type="Proteomes" id="UP000428803"/>
    </source>
</evidence>
<protein>
    <submittedName>
        <fullName evidence="2">DUF2063 domain-containing protein</fullName>
    </submittedName>
</protein>
<dbReference type="Proteomes" id="UP000428803">
    <property type="component" value="Chromosome"/>
</dbReference>
<evidence type="ECO:0000259" key="1">
    <source>
        <dbReference type="Pfam" id="PF09836"/>
    </source>
</evidence>
<dbReference type="Pfam" id="PF09836">
    <property type="entry name" value="DUF2063"/>
    <property type="match status" value="1"/>
</dbReference>
<evidence type="ECO:0000313" key="2">
    <source>
        <dbReference type="EMBL" id="QGY81379.1"/>
    </source>
</evidence>
<dbReference type="AlphaFoldDB" id="A0A6I6L6C9"/>
<name>A0A6I6L6C9_9SPHN</name>